<proteinExistence type="predicted"/>
<dbReference type="RefSeq" id="WP_230508897.1">
    <property type="nucleotide sequence ID" value="NZ_JAJITD010000004.1"/>
</dbReference>
<dbReference type="EMBL" id="JAJITD010000004">
    <property type="protein sequence ID" value="MCC8392677.1"/>
    <property type="molecule type" value="Genomic_DNA"/>
</dbReference>
<dbReference type="InterPro" id="IPR037143">
    <property type="entry name" value="4-PPantetheinyl_Trfase_dom_sf"/>
</dbReference>
<organism evidence="1 2">
    <name type="scientific">Paraburkholderia sejongensis</name>
    <dbReference type="NCBI Taxonomy" id="2886946"/>
    <lineage>
        <taxon>Bacteria</taxon>
        <taxon>Pseudomonadati</taxon>
        <taxon>Pseudomonadota</taxon>
        <taxon>Betaproteobacteria</taxon>
        <taxon>Burkholderiales</taxon>
        <taxon>Burkholderiaceae</taxon>
        <taxon>Paraburkholderia</taxon>
    </lineage>
</organism>
<dbReference type="Proteomes" id="UP001431019">
    <property type="component" value="Unassembled WGS sequence"/>
</dbReference>
<evidence type="ECO:0008006" key="3">
    <source>
        <dbReference type="Google" id="ProtNLM"/>
    </source>
</evidence>
<gene>
    <name evidence="1" type="ORF">LJ656_08765</name>
</gene>
<reference evidence="1 2" key="1">
    <citation type="submission" date="2021-11" db="EMBL/GenBank/DDBJ databases">
        <authorList>
            <person name="Oh E.-T."/>
            <person name="Kim S.-B."/>
        </authorList>
    </citation>
    <scope>NUCLEOTIDE SEQUENCE [LARGE SCALE GENOMIC DNA]</scope>
    <source>
        <strain evidence="1 2">MMS20-SJTR3</strain>
    </source>
</reference>
<name>A0ABS8JS39_9BURK</name>
<dbReference type="Gene3D" id="3.90.470.20">
    <property type="entry name" value="4'-phosphopantetheinyl transferase domain"/>
    <property type="match status" value="1"/>
</dbReference>
<evidence type="ECO:0000313" key="1">
    <source>
        <dbReference type="EMBL" id="MCC8392677.1"/>
    </source>
</evidence>
<comment type="caution">
    <text evidence="1">The sequence shown here is derived from an EMBL/GenBank/DDBJ whole genome shotgun (WGS) entry which is preliminary data.</text>
</comment>
<accession>A0ABS8JS39</accession>
<evidence type="ECO:0000313" key="2">
    <source>
        <dbReference type="Proteomes" id="UP001431019"/>
    </source>
</evidence>
<protein>
    <recommendedName>
        <fullName evidence="3">4'-phosphopantetheinyl transferase</fullName>
    </recommendedName>
</protein>
<keyword evidence="2" id="KW-1185">Reference proteome</keyword>
<sequence length="244" mass="27281">MSLEPELEAAAVAEIRAAPPFTPVPLSRRFPRHTAMPRAGELQLWRFRCEWLPVPVPQGDTWLSKSERERARLHPNAALRKRFVSARVVVRWIVGNLFECEPREVRLFDDGGDKLRAHHPRDGRGIAIDIVYGGIWIVVGIATSALGLSVVMPTPGIAPGETPQRLRRRARHDSLRSALRDAPVEFDHTVLAFDGPACFTLDLAQYGEWHMLDLPMNGQLRAAVAVAQPLSEVSLIGWPKKTMQ</sequence>